<comment type="similarity">
    <text evidence="1">Belongs to the N(4)/N(6)-methyltransferase family. N(4) subfamily.</text>
</comment>
<dbReference type="InterPro" id="IPR017985">
    <property type="entry name" value="MeTrfase_CN4_CS"/>
</dbReference>
<dbReference type="GO" id="GO:0032259">
    <property type="term" value="P:methylation"/>
    <property type="evidence" value="ECO:0007669"/>
    <property type="project" value="UniProtKB-KW"/>
</dbReference>
<dbReference type="Gene3D" id="3.40.50.150">
    <property type="entry name" value="Vaccinia Virus protein VP39"/>
    <property type="match status" value="2"/>
</dbReference>
<comment type="caution">
    <text evidence="8">The sequence shown here is derived from an EMBL/GenBank/DDBJ whole genome shotgun (WGS) entry which is preliminary data.</text>
</comment>
<protein>
    <recommendedName>
        <fullName evidence="2">site-specific DNA-methyltransferase (cytosine-N(4)-specific)</fullName>
        <ecNumber evidence="2">2.1.1.113</ecNumber>
    </recommendedName>
</protein>
<dbReference type="EMBL" id="BDUF01000002">
    <property type="protein sequence ID" value="GAX88427.1"/>
    <property type="molecule type" value="Genomic_DNA"/>
</dbReference>
<evidence type="ECO:0000313" key="9">
    <source>
        <dbReference type="Proteomes" id="UP000217785"/>
    </source>
</evidence>
<evidence type="ECO:0000256" key="2">
    <source>
        <dbReference type="ARBA" id="ARBA00012185"/>
    </source>
</evidence>
<evidence type="ECO:0000256" key="1">
    <source>
        <dbReference type="ARBA" id="ARBA00010203"/>
    </source>
</evidence>
<name>A0A292YF38_9BACL</name>
<dbReference type="GO" id="GO:0015667">
    <property type="term" value="F:site-specific DNA-methyltransferase (cytosine-N4-specific) activity"/>
    <property type="evidence" value="ECO:0007669"/>
    <property type="project" value="UniProtKB-EC"/>
</dbReference>
<accession>A0A292YF38</accession>
<dbReference type="REBASE" id="241576">
    <property type="entry name" value="M.ElaLN1ORF36P"/>
</dbReference>
<dbReference type="RefSeq" id="WP_096180101.1">
    <property type="nucleotide sequence ID" value="NZ_BDUF01000002.1"/>
</dbReference>
<comment type="catalytic activity">
    <reaction evidence="7">
        <text>a 2'-deoxycytidine in DNA + S-adenosyl-L-methionine = an N(4)-methyl-2'-deoxycytidine in DNA + S-adenosyl-L-homocysteine + H(+)</text>
        <dbReference type="Rhea" id="RHEA:16857"/>
        <dbReference type="Rhea" id="RHEA-COMP:11369"/>
        <dbReference type="Rhea" id="RHEA-COMP:13674"/>
        <dbReference type="ChEBI" id="CHEBI:15378"/>
        <dbReference type="ChEBI" id="CHEBI:57856"/>
        <dbReference type="ChEBI" id="CHEBI:59789"/>
        <dbReference type="ChEBI" id="CHEBI:85452"/>
        <dbReference type="ChEBI" id="CHEBI:137933"/>
        <dbReference type="EC" id="2.1.1.113"/>
    </reaction>
</comment>
<dbReference type="AlphaFoldDB" id="A0A292YF38"/>
<dbReference type="EC" id="2.1.1.113" evidence="2"/>
<dbReference type="InterPro" id="IPR029063">
    <property type="entry name" value="SAM-dependent_MTases_sf"/>
</dbReference>
<evidence type="ECO:0000313" key="8">
    <source>
        <dbReference type="EMBL" id="GAX88427.1"/>
    </source>
</evidence>
<keyword evidence="3" id="KW-0489">Methyltransferase</keyword>
<sequence>MDSLSLSDWMEFYNDKVSASKNKKRKINRWYPILEGFSNNFVELVLKEQENMPSLCLDPFAGGGTTPLTAQLNGVRCISFEVSPFMSQVCRSKLRNDYKFLELQRVIDDIEEYLSKPINHGFEIGLKTISKKEGLDKWLFHKTALDSLLSIRKAIDVVSGPKYKDLLYVTLGSILLNYCNASRDGKALRYRENWERKVHKRKTIYRDFLTKCREEVLPDVKSIEEEAKKNPLSNLKDFYSGDCRQLTHLVADNSIDVIITSPPYLNSRDYTDSHMVELWLLGHVTSYSDVANLRRKTMRSHVQVRWGESPLPNSELLRSAFHRIMSFESEFWNKNIPNMISGYFSDLEELLFKLKPKMRTGGKIYINVANSSYFGVVIETDKIIAEIAQNLGYTVLDIRIARRIKCSSQQSDEIKWLRESVVVLMA</sequence>
<dbReference type="GO" id="GO:0003677">
    <property type="term" value="F:DNA binding"/>
    <property type="evidence" value="ECO:0007669"/>
    <property type="project" value="InterPro"/>
</dbReference>
<proteinExistence type="inferred from homology"/>
<organism evidence="8 9">
    <name type="scientific">Effusibacillus lacus</name>
    <dbReference type="NCBI Taxonomy" id="1348429"/>
    <lineage>
        <taxon>Bacteria</taxon>
        <taxon>Bacillati</taxon>
        <taxon>Bacillota</taxon>
        <taxon>Bacilli</taxon>
        <taxon>Bacillales</taxon>
        <taxon>Alicyclobacillaceae</taxon>
        <taxon>Effusibacillus</taxon>
    </lineage>
</organism>
<evidence type="ECO:0000256" key="7">
    <source>
        <dbReference type="ARBA" id="ARBA00049120"/>
    </source>
</evidence>
<dbReference type="Proteomes" id="UP000217785">
    <property type="component" value="Unassembled WGS sequence"/>
</dbReference>
<keyword evidence="5" id="KW-0949">S-adenosyl-L-methionine</keyword>
<evidence type="ECO:0000256" key="4">
    <source>
        <dbReference type="ARBA" id="ARBA00022679"/>
    </source>
</evidence>
<dbReference type="SUPFAM" id="SSF53335">
    <property type="entry name" value="S-adenosyl-L-methionine-dependent methyltransferases"/>
    <property type="match status" value="2"/>
</dbReference>
<evidence type="ECO:0000256" key="6">
    <source>
        <dbReference type="ARBA" id="ARBA00022747"/>
    </source>
</evidence>
<reference evidence="9" key="1">
    <citation type="submission" date="2017-07" db="EMBL/GenBank/DDBJ databases">
        <title>Draft genome sequence of Effusibacillus lacus strain skLN1.</title>
        <authorList>
            <person name="Watanabe M."/>
            <person name="Kojima H."/>
            <person name="Fukui M."/>
        </authorList>
    </citation>
    <scope>NUCLEOTIDE SEQUENCE [LARGE SCALE GENOMIC DNA]</scope>
    <source>
        <strain evidence="9">skLN1</strain>
    </source>
</reference>
<keyword evidence="9" id="KW-1185">Reference proteome</keyword>
<dbReference type="GO" id="GO:0009307">
    <property type="term" value="P:DNA restriction-modification system"/>
    <property type="evidence" value="ECO:0007669"/>
    <property type="project" value="UniProtKB-KW"/>
</dbReference>
<keyword evidence="4" id="KW-0808">Transferase</keyword>
<dbReference type="OrthoDB" id="9800801at2"/>
<evidence type="ECO:0000256" key="3">
    <source>
        <dbReference type="ARBA" id="ARBA00022603"/>
    </source>
</evidence>
<dbReference type="PROSITE" id="PS00093">
    <property type="entry name" value="N4_MTASE"/>
    <property type="match status" value="1"/>
</dbReference>
<evidence type="ECO:0000256" key="5">
    <source>
        <dbReference type="ARBA" id="ARBA00022691"/>
    </source>
</evidence>
<keyword evidence="6" id="KW-0680">Restriction system</keyword>
<gene>
    <name evidence="8" type="ORF">EFBL_0036</name>
</gene>